<dbReference type="Gene3D" id="3.30.460.10">
    <property type="entry name" value="Beta Polymerase, domain 2"/>
    <property type="match status" value="1"/>
</dbReference>
<keyword evidence="3" id="KW-1185">Reference proteome</keyword>
<evidence type="ECO:0000313" key="3">
    <source>
        <dbReference type="Proteomes" id="UP000814385"/>
    </source>
</evidence>
<dbReference type="InterPro" id="IPR043519">
    <property type="entry name" value="NT_sf"/>
</dbReference>
<dbReference type="SUPFAM" id="SSF81301">
    <property type="entry name" value="Nucleotidyltransferase"/>
    <property type="match status" value="1"/>
</dbReference>
<dbReference type="CDD" id="cd05403">
    <property type="entry name" value="NT_KNTase_like"/>
    <property type="match status" value="1"/>
</dbReference>
<accession>A0ABS9P8F6</accession>
<evidence type="ECO:0000313" key="2">
    <source>
        <dbReference type="EMBL" id="MCG6658069.1"/>
    </source>
</evidence>
<reference evidence="2 3" key="1">
    <citation type="submission" date="2020-05" db="EMBL/GenBank/DDBJ databases">
        <title>Comparative genomic analysis of denitrifying bacteria from Halomonas genus.</title>
        <authorList>
            <person name="Wang L."/>
            <person name="Shao Z."/>
        </authorList>
    </citation>
    <scope>NUCLEOTIDE SEQUENCE [LARGE SCALE GENOMIC DNA]</scope>
    <source>
        <strain evidence="2 3">A4</strain>
    </source>
</reference>
<dbReference type="RefSeq" id="WP_238977218.1">
    <property type="nucleotide sequence ID" value="NZ_JABFUC010000007.1"/>
</dbReference>
<evidence type="ECO:0000259" key="1">
    <source>
        <dbReference type="Pfam" id="PF01909"/>
    </source>
</evidence>
<dbReference type="Pfam" id="PF01909">
    <property type="entry name" value="NTP_transf_2"/>
    <property type="match status" value="1"/>
</dbReference>
<gene>
    <name evidence="2" type="ORF">HOP52_09910</name>
</gene>
<protein>
    <submittedName>
        <fullName evidence="2">Nucleotidyltransferase domain-containing protein</fullName>
    </submittedName>
</protein>
<sequence>MRLTDTQVDAIKDAVAEVLGPDARVYLFGSRVDDSRRGGDIDLYIEVHAPPMPGWLEAKVALQRCLWERLGPQRIDLLIRSDEQPLRPIHRDALQQGVRL</sequence>
<dbReference type="EMBL" id="JABFUC010000007">
    <property type="protein sequence ID" value="MCG6658069.1"/>
    <property type="molecule type" value="Genomic_DNA"/>
</dbReference>
<name>A0ABS9P8F6_9GAMM</name>
<comment type="caution">
    <text evidence="2">The sequence shown here is derived from an EMBL/GenBank/DDBJ whole genome shotgun (WGS) entry which is preliminary data.</text>
</comment>
<proteinExistence type="predicted"/>
<organism evidence="2 3">
    <name type="scientific">Billgrantia campisalis</name>
    <dbReference type="NCBI Taxonomy" id="74661"/>
    <lineage>
        <taxon>Bacteria</taxon>
        <taxon>Pseudomonadati</taxon>
        <taxon>Pseudomonadota</taxon>
        <taxon>Gammaproteobacteria</taxon>
        <taxon>Oceanospirillales</taxon>
        <taxon>Halomonadaceae</taxon>
        <taxon>Billgrantia</taxon>
    </lineage>
</organism>
<dbReference type="InterPro" id="IPR002934">
    <property type="entry name" value="Polymerase_NTP_transf_dom"/>
</dbReference>
<feature type="domain" description="Polymerase nucleotidyl transferase" evidence="1">
    <location>
        <begin position="10"/>
        <end position="85"/>
    </location>
</feature>
<dbReference type="Proteomes" id="UP000814385">
    <property type="component" value="Unassembled WGS sequence"/>
</dbReference>